<accession>D8M8D2</accession>
<dbReference type="OrthoDB" id="195604at2759"/>
<reference evidence="2" key="1">
    <citation type="submission" date="2010-02" db="EMBL/GenBank/DDBJ databases">
        <title>Sequencing and annotation of the Blastocystis hominis genome.</title>
        <authorList>
            <person name="Wincker P."/>
        </authorList>
    </citation>
    <scope>NUCLEOTIDE SEQUENCE</scope>
    <source>
        <strain evidence="2">Singapore isolate B</strain>
    </source>
</reference>
<name>D8M8D2_BLAHO</name>
<evidence type="ECO:0000256" key="1">
    <source>
        <dbReference type="SAM" id="MobiDB-lite"/>
    </source>
</evidence>
<evidence type="ECO:0000313" key="2">
    <source>
        <dbReference type="EMBL" id="CBK24321.2"/>
    </source>
</evidence>
<dbReference type="EMBL" id="FN668683">
    <property type="protein sequence ID" value="CBK24321.2"/>
    <property type="molecule type" value="Genomic_DNA"/>
</dbReference>
<dbReference type="Pfam" id="PF06905">
    <property type="entry name" value="FAIM1"/>
    <property type="match status" value="1"/>
</dbReference>
<dbReference type="AlphaFoldDB" id="D8M8D2"/>
<dbReference type="GeneID" id="24921117"/>
<keyword evidence="3" id="KW-1185">Reference proteome</keyword>
<organism evidence="2">
    <name type="scientific">Blastocystis hominis</name>
    <dbReference type="NCBI Taxonomy" id="12968"/>
    <lineage>
        <taxon>Eukaryota</taxon>
        <taxon>Sar</taxon>
        <taxon>Stramenopiles</taxon>
        <taxon>Bigyra</taxon>
        <taxon>Opalozoa</taxon>
        <taxon>Opalinata</taxon>
        <taxon>Blastocystidae</taxon>
        <taxon>Blastocystis</taxon>
    </lineage>
</organism>
<proteinExistence type="predicted"/>
<dbReference type="InterPro" id="IPR010695">
    <property type="entry name" value="FAIM1"/>
</dbReference>
<feature type="compositionally biased region" description="Acidic residues" evidence="1">
    <location>
        <begin position="7"/>
        <end position="49"/>
    </location>
</feature>
<dbReference type="InterPro" id="IPR038513">
    <property type="entry name" value="FAIM1_dom_sf"/>
</dbReference>
<sequence>MPRKDDDFDDFEEEEVEEEEVEEEEVEEEEEEEEEEEPEDDLEEVDIEEMGVRNESEEEEEEREDVWKNGPHPVDQEVNPEKCYIHSYTKEGVGRFMKKTKLKITWELVIEGEEHTIAVYHSQLSGKKVVLLDGDTEYEENEFFDAGLDFTFPFRIEGREVAVLISDATLEGRIGWDYDILIDGVSLTELNEKRSMGASGSYEEDEELFN</sequence>
<dbReference type="Proteomes" id="UP000008312">
    <property type="component" value="Unassembled WGS sequence"/>
</dbReference>
<dbReference type="Gene3D" id="2.40.128.180">
    <property type="match status" value="1"/>
</dbReference>
<protein>
    <submittedName>
        <fullName evidence="2">Uncharacterized protein</fullName>
    </submittedName>
</protein>
<gene>
    <name evidence="2" type="ORF">GSBLH_T00004072001</name>
</gene>
<dbReference type="InParanoid" id="D8M8D2"/>
<dbReference type="RefSeq" id="XP_012898369.1">
    <property type="nucleotide sequence ID" value="XM_013042915.1"/>
</dbReference>
<feature type="region of interest" description="Disordered" evidence="1">
    <location>
        <begin position="1"/>
        <end position="74"/>
    </location>
</feature>
<evidence type="ECO:0000313" key="3">
    <source>
        <dbReference type="Proteomes" id="UP000008312"/>
    </source>
</evidence>